<sequence length="230" mass="25917">MLYAQYHNSYPSSSYSTPSGSYAAGTPLPDCLNTEEQLNARVQLRNKLNSGRLYNMPGAFPFNYVYDGHGSAHMSYYSYEFKEELRSPTTRDRARRQNATFSFSNPSHHPLGRKAEPLTWRIYLPHETSSSHSSGKAVVAQVKVEPEVLTTTYGKNLMAGPQLMLRALSISLELGLVITISMTNSLSKHKSSRPSSRPSYHSQWRDGTVLYLGSRDDNSEQEVLYIIDPR</sequence>
<feature type="compositionally biased region" description="Low complexity" evidence="1">
    <location>
        <begin position="9"/>
        <end position="21"/>
    </location>
</feature>
<dbReference type="AlphaFoldDB" id="A0A5C3LXM4"/>
<dbReference type="OrthoDB" id="2937383at2759"/>
<evidence type="ECO:0000313" key="3">
    <source>
        <dbReference type="Proteomes" id="UP000308652"/>
    </source>
</evidence>
<gene>
    <name evidence="2" type="ORF">BDQ12DRAFT_735910</name>
</gene>
<name>A0A5C3LXM4_9AGAR</name>
<feature type="region of interest" description="Disordered" evidence="1">
    <location>
        <begin position="1"/>
        <end position="21"/>
    </location>
</feature>
<accession>A0A5C3LXM4</accession>
<reference evidence="2 3" key="1">
    <citation type="journal article" date="2019" name="Nat. Ecol. Evol.">
        <title>Megaphylogeny resolves global patterns of mushroom evolution.</title>
        <authorList>
            <person name="Varga T."/>
            <person name="Krizsan K."/>
            <person name="Foldi C."/>
            <person name="Dima B."/>
            <person name="Sanchez-Garcia M."/>
            <person name="Sanchez-Ramirez S."/>
            <person name="Szollosi G.J."/>
            <person name="Szarkandi J.G."/>
            <person name="Papp V."/>
            <person name="Albert L."/>
            <person name="Andreopoulos W."/>
            <person name="Angelini C."/>
            <person name="Antonin V."/>
            <person name="Barry K.W."/>
            <person name="Bougher N.L."/>
            <person name="Buchanan P."/>
            <person name="Buyck B."/>
            <person name="Bense V."/>
            <person name="Catcheside P."/>
            <person name="Chovatia M."/>
            <person name="Cooper J."/>
            <person name="Damon W."/>
            <person name="Desjardin D."/>
            <person name="Finy P."/>
            <person name="Geml J."/>
            <person name="Haridas S."/>
            <person name="Hughes K."/>
            <person name="Justo A."/>
            <person name="Karasinski D."/>
            <person name="Kautmanova I."/>
            <person name="Kiss B."/>
            <person name="Kocsube S."/>
            <person name="Kotiranta H."/>
            <person name="LaButti K.M."/>
            <person name="Lechner B.E."/>
            <person name="Liimatainen K."/>
            <person name="Lipzen A."/>
            <person name="Lukacs Z."/>
            <person name="Mihaltcheva S."/>
            <person name="Morgado L.N."/>
            <person name="Niskanen T."/>
            <person name="Noordeloos M.E."/>
            <person name="Ohm R.A."/>
            <person name="Ortiz-Santana B."/>
            <person name="Ovrebo C."/>
            <person name="Racz N."/>
            <person name="Riley R."/>
            <person name="Savchenko A."/>
            <person name="Shiryaev A."/>
            <person name="Soop K."/>
            <person name="Spirin V."/>
            <person name="Szebenyi C."/>
            <person name="Tomsovsky M."/>
            <person name="Tulloss R.E."/>
            <person name="Uehling J."/>
            <person name="Grigoriev I.V."/>
            <person name="Vagvolgyi C."/>
            <person name="Papp T."/>
            <person name="Martin F.M."/>
            <person name="Miettinen O."/>
            <person name="Hibbett D.S."/>
            <person name="Nagy L.G."/>
        </authorList>
    </citation>
    <scope>NUCLEOTIDE SEQUENCE [LARGE SCALE GENOMIC DNA]</scope>
    <source>
        <strain evidence="2 3">CBS 166.37</strain>
    </source>
</reference>
<dbReference type="Proteomes" id="UP000308652">
    <property type="component" value="Unassembled WGS sequence"/>
</dbReference>
<protein>
    <submittedName>
        <fullName evidence="2">Uncharacterized protein</fullName>
    </submittedName>
</protein>
<proteinExistence type="predicted"/>
<keyword evidence="3" id="KW-1185">Reference proteome</keyword>
<evidence type="ECO:0000313" key="2">
    <source>
        <dbReference type="EMBL" id="TFK37989.1"/>
    </source>
</evidence>
<dbReference type="EMBL" id="ML213605">
    <property type="protein sequence ID" value="TFK37989.1"/>
    <property type="molecule type" value="Genomic_DNA"/>
</dbReference>
<organism evidence="2 3">
    <name type="scientific">Crucibulum laeve</name>
    <dbReference type="NCBI Taxonomy" id="68775"/>
    <lineage>
        <taxon>Eukaryota</taxon>
        <taxon>Fungi</taxon>
        <taxon>Dikarya</taxon>
        <taxon>Basidiomycota</taxon>
        <taxon>Agaricomycotina</taxon>
        <taxon>Agaricomycetes</taxon>
        <taxon>Agaricomycetidae</taxon>
        <taxon>Agaricales</taxon>
        <taxon>Agaricineae</taxon>
        <taxon>Nidulariaceae</taxon>
        <taxon>Crucibulum</taxon>
    </lineage>
</organism>
<evidence type="ECO:0000256" key="1">
    <source>
        <dbReference type="SAM" id="MobiDB-lite"/>
    </source>
</evidence>